<feature type="domain" description="ABC transmembrane type-1" evidence="8">
    <location>
        <begin position="82"/>
        <end position="266"/>
    </location>
</feature>
<organism evidence="9 10">
    <name type="scientific">Moorena producens PAL-8-15-08-1</name>
    <dbReference type="NCBI Taxonomy" id="1458985"/>
    <lineage>
        <taxon>Bacteria</taxon>
        <taxon>Bacillati</taxon>
        <taxon>Cyanobacteriota</taxon>
        <taxon>Cyanophyceae</taxon>
        <taxon>Coleofasciculales</taxon>
        <taxon>Coleofasciculaceae</taxon>
        <taxon>Moorena</taxon>
    </lineage>
</organism>
<dbReference type="PANTHER" id="PTHR30151">
    <property type="entry name" value="ALKANE SULFONATE ABC TRANSPORTER-RELATED, MEMBRANE SUBUNIT"/>
    <property type="match status" value="1"/>
</dbReference>
<dbReference type="RefSeq" id="WP_070393027.1">
    <property type="nucleotide sequence ID" value="NZ_CP017599.1"/>
</dbReference>
<evidence type="ECO:0000259" key="8">
    <source>
        <dbReference type="PROSITE" id="PS50928"/>
    </source>
</evidence>
<reference evidence="10" key="1">
    <citation type="submission" date="2016-10" db="EMBL/GenBank/DDBJ databases">
        <title>Comparative genomics uncovers the prolific and rare metabolic potential of the cyanobacterial genus Moorea.</title>
        <authorList>
            <person name="Leao T."/>
            <person name="Castelao G."/>
            <person name="Korobeynikov A."/>
            <person name="Monroe E.A."/>
            <person name="Podell S."/>
            <person name="Glukhov E."/>
            <person name="Allen E."/>
            <person name="Gerwick W.H."/>
            <person name="Gerwick L."/>
        </authorList>
    </citation>
    <scope>NUCLEOTIDE SEQUENCE [LARGE SCALE GENOMIC DNA]</scope>
    <source>
        <strain evidence="10">PAL-8-15-08-1</strain>
    </source>
</reference>
<keyword evidence="3" id="KW-1003">Cell membrane</keyword>
<evidence type="ECO:0000256" key="4">
    <source>
        <dbReference type="ARBA" id="ARBA00022692"/>
    </source>
</evidence>
<evidence type="ECO:0000256" key="7">
    <source>
        <dbReference type="RuleBase" id="RU363032"/>
    </source>
</evidence>
<feature type="transmembrane region" description="Helical" evidence="7">
    <location>
        <begin position="123"/>
        <end position="142"/>
    </location>
</feature>
<keyword evidence="4 7" id="KW-0812">Transmembrane</keyword>
<keyword evidence="6 7" id="KW-0472">Membrane</keyword>
<protein>
    <submittedName>
        <fullName evidence="9">ABC transporter permease</fullName>
    </submittedName>
</protein>
<evidence type="ECO:0000256" key="5">
    <source>
        <dbReference type="ARBA" id="ARBA00022989"/>
    </source>
</evidence>
<keyword evidence="2 7" id="KW-0813">Transport</keyword>
<feature type="transmembrane region" description="Helical" evidence="7">
    <location>
        <begin position="244"/>
        <end position="266"/>
    </location>
</feature>
<evidence type="ECO:0000256" key="2">
    <source>
        <dbReference type="ARBA" id="ARBA00022448"/>
    </source>
</evidence>
<evidence type="ECO:0000256" key="3">
    <source>
        <dbReference type="ARBA" id="ARBA00022475"/>
    </source>
</evidence>
<dbReference type="STRING" id="1458985.BJP34_14960"/>
<dbReference type="InterPro" id="IPR000515">
    <property type="entry name" value="MetI-like"/>
</dbReference>
<proteinExistence type="inferred from homology"/>
<dbReference type="CDD" id="cd06261">
    <property type="entry name" value="TM_PBP2"/>
    <property type="match status" value="1"/>
</dbReference>
<dbReference type="Pfam" id="PF00528">
    <property type="entry name" value="BPD_transp_1"/>
    <property type="match status" value="1"/>
</dbReference>
<dbReference type="PANTHER" id="PTHR30151:SF0">
    <property type="entry name" value="ABC TRANSPORTER PERMEASE PROTEIN MJ0413-RELATED"/>
    <property type="match status" value="1"/>
</dbReference>
<feature type="transmembrane region" description="Helical" evidence="7">
    <location>
        <begin position="89"/>
        <end position="111"/>
    </location>
</feature>
<comment type="subcellular location">
    <subcellularLocation>
        <location evidence="1 7">Cell membrane</location>
        <topology evidence="1 7">Multi-pass membrane protein</topology>
    </subcellularLocation>
</comment>
<dbReference type="PROSITE" id="PS50928">
    <property type="entry name" value="ABC_TM1"/>
    <property type="match status" value="1"/>
</dbReference>
<dbReference type="KEGG" id="mpro:BJP34_14960"/>
<evidence type="ECO:0000256" key="1">
    <source>
        <dbReference type="ARBA" id="ARBA00004651"/>
    </source>
</evidence>
<feature type="transmembrane region" description="Helical" evidence="7">
    <location>
        <begin position="148"/>
        <end position="167"/>
    </location>
</feature>
<evidence type="ECO:0000256" key="6">
    <source>
        <dbReference type="ARBA" id="ARBA00023136"/>
    </source>
</evidence>
<dbReference type="EMBL" id="CP017599">
    <property type="protein sequence ID" value="AOX00573.1"/>
    <property type="molecule type" value="Genomic_DNA"/>
</dbReference>
<name>A0A1D8TSP4_9CYAN</name>
<keyword evidence="5 7" id="KW-1133">Transmembrane helix</keyword>
<evidence type="ECO:0000313" key="10">
    <source>
        <dbReference type="Proteomes" id="UP000177870"/>
    </source>
</evidence>
<dbReference type="GO" id="GO:0005886">
    <property type="term" value="C:plasma membrane"/>
    <property type="evidence" value="ECO:0007669"/>
    <property type="project" value="UniProtKB-SubCell"/>
</dbReference>
<dbReference type="AlphaFoldDB" id="A0A1D8TSP4"/>
<dbReference type="Gene3D" id="1.10.3720.10">
    <property type="entry name" value="MetI-like"/>
    <property type="match status" value="1"/>
</dbReference>
<accession>A0A1D8TSP4</accession>
<comment type="similarity">
    <text evidence="7">Belongs to the binding-protein-dependent transport system permease family.</text>
</comment>
<gene>
    <name evidence="9" type="ORF">BJP34_14960</name>
</gene>
<dbReference type="GO" id="GO:0055085">
    <property type="term" value="P:transmembrane transport"/>
    <property type="evidence" value="ECO:0007669"/>
    <property type="project" value="InterPro"/>
</dbReference>
<sequence length="279" mass="31406">MPQPISSPRKRYLRPSVFWSIRQGFPGWLSFLLSIIALVVPLLVWIFLSYQELVDPRFLPSPMVVLKAGWKMLTEEQLLTDIIASFTRVLVGFLFAAVVGIPIGIAMGTFYSMESLFGTIVGIVRYMPVAAFMPLIVLWAGLGETAKIIIIFLGIVFYNAIMIADAVKFIPDEMLNVAYTLGANRVDVLFRVILPATLPNIIDTMRVNVAGAWNFLVIAELIAAENGLGFKIIYFQRFLETDKVLFCILVIGLIGLMLDFGFRLLFRLTVPWSEQFVER</sequence>
<dbReference type="OrthoDB" id="9804353at2"/>
<dbReference type="SUPFAM" id="SSF161098">
    <property type="entry name" value="MetI-like"/>
    <property type="match status" value="1"/>
</dbReference>
<evidence type="ECO:0000313" key="9">
    <source>
        <dbReference type="EMBL" id="AOX00573.1"/>
    </source>
</evidence>
<feature type="transmembrane region" description="Helical" evidence="7">
    <location>
        <begin position="28"/>
        <end position="48"/>
    </location>
</feature>
<dbReference type="Proteomes" id="UP000177870">
    <property type="component" value="Chromosome"/>
</dbReference>
<dbReference type="InterPro" id="IPR035906">
    <property type="entry name" value="MetI-like_sf"/>
</dbReference>